<dbReference type="PRINTS" id="PR00743">
    <property type="entry name" value="GLHYDRLASE36"/>
</dbReference>
<keyword evidence="3 5" id="KW-0378">Hydrolase</keyword>
<comment type="similarity">
    <text evidence="5">Belongs to the glycosyl hydrolase.</text>
</comment>
<keyword evidence="10" id="KW-1185">Reference proteome</keyword>
<dbReference type="InterPro" id="IPR013780">
    <property type="entry name" value="Glyco_hydro_b"/>
</dbReference>
<evidence type="ECO:0000259" key="8">
    <source>
        <dbReference type="Pfam" id="PF16875"/>
    </source>
</evidence>
<dbReference type="InterPro" id="IPR017853">
    <property type="entry name" value="GH"/>
</dbReference>
<evidence type="ECO:0000256" key="6">
    <source>
        <dbReference type="PIRSR" id="PIRSR005536-1"/>
    </source>
</evidence>
<dbReference type="SUPFAM" id="SSF51445">
    <property type="entry name" value="(Trans)glycosidases"/>
    <property type="match status" value="1"/>
</dbReference>
<evidence type="ECO:0000259" key="7">
    <source>
        <dbReference type="Pfam" id="PF16874"/>
    </source>
</evidence>
<dbReference type="Gene3D" id="2.70.98.60">
    <property type="entry name" value="alpha-galactosidase from lactobacil brevis"/>
    <property type="match status" value="1"/>
</dbReference>
<dbReference type="Gene3D" id="2.60.40.1180">
    <property type="entry name" value="Golgi alpha-mannosidase II"/>
    <property type="match status" value="1"/>
</dbReference>
<dbReference type="InterPro" id="IPR038417">
    <property type="entry name" value="Alpga-gal_N_sf"/>
</dbReference>
<dbReference type="Pfam" id="PF16874">
    <property type="entry name" value="Glyco_hydro_36C"/>
    <property type="match status" value="1"/>
</dbReference>
<dbReference type="PANTHER" id="PTHR43053">
    <property type="entry name" value="GLYCOSIDASE FAMILY 31"/>
    <property type="match status" value="1"/>
</dbReference>
<dbReference type="RefSeq" id="WP_239107972.1">
    <property type="nucleotide sequence ID" value="NZ_BAAAGJ010000008.1"/>
</dbReference>
<dbReference type="InterPro" id="IPR002252">
    <property type="entry name" value="Glyco_hydro_36"/>
</dbReference>
<organism evidence="9 10">
    <name type="scientific">Spirilliplanes yamanashiensis</name>
    <dbReference type="NCBI Taxonomy" id="42233"/>
    <lineage>
        <taxon>Bacteria</taxon>
        <taxon>Bacillati</taxon>
        <taxon>Actinomycetota</taxon>
        <taxon>Actinomycetes</taxon>
        <taxon>Micromonosporales</taxon>
        <taxon>Micromonosporaceae</taxon>
        <taxon>Spirilliplanes</taxon>
    </lineage>
</organism>
<feature type="domain" description="Glycosyl hydrolase family 36 N-terminal" evidence="8">
    <location>
        <begin position="38"/>
        <end position="259"/>
    </location>
</feature>
<evidence type="ECO:0000256" key="5">
    <source>
        <dbReference type="PIRNR" id="PIRNR005536"/>
    </source>
</evidence>
<evidence type="ECO:0000256" key="1">
    <source>
        <dbReference type="ARBA" id="ARBA00001255"/>
    </source>
</evidence>
<dbReference type="Gene3D" id="3.20.20.70">
    <property type="entry name" value="Aldolase class I"/>
    <property type="match status" value="1"/>
</dbReference>
<dbReference type="InterPro" id="IPR031704">
    <property type="entry name" value="Glyco_hydro_36_N"/>
</dbReference>
<dbReference type="PIRSF" id="PIRSF005536">
    <property type="entry name" value="Agal"/>
    <property type="match status" value="1"/>
</dbReference>
<dbReference type="Pfam" id="PF02065">
    <property type="entry name" value="Melibiase"/>
    <property type="match status" value="1"/>
</dbReference>
<dbReference type="EC" id="3.2.1.22" evidence="2 5"/>
<evidence type="ECO:0000256" key="4">
    <source>
        <dbReference type="ARBA" id="ARBA00023295"/>
    </source>
</evidence>
<protein>
    <recommendedName>
        <fullName evidence="2 5">Alpha-galactosidase</fullName>
        <ecNumber evidence="2 5">3.2.1.22</ecNumber>
    </recommendedName>
</protein>
<comment type="caution">
    <text evidence="9">The sequence shown here is derived from an EMBL/GenBank/DDBJ whole genome shotgun (WGS) entry which is preliminary data.</text>
</comment>
<dbReference type="GO" id="GO:0004557">
    <property type="term" value="F:alpha-galactosidase activity"/>
    <property type="evidence" value="ECO:0007669"/>
    <property type="project" value="UniProtKB-UniRule"/>
</dbReference>
<evidence type="ECO:0000256" key="2">
    <source>
        <dbReference type="ARBA" id="ARBA00012755"/>
    </source>
</evidence>
<dbReference type="CDD" id="cd14791">
    <property type="entry name" value="GH36"/>
    <property type="match status" value="1"/>
</dbReference>
<comment type="catalytic activity">
    <reaction evidence="1 5">
        <text>Hydrolysis of terminal, non-reducing alpha-D-galactose residues in alpha-D-galactosides, including galactose oligosaccharides, galactomannans and galactolipids.</text>
        <dbReference type="EC" id="3.2.1.22"/>
    </reaction>
</comment>
<dbReference type="FunFam" id="3.20.20.70:FF:000118">
    <property type="entry name" value="Alpha-galactosidase"/>
    <property type="match status" value="1"/>
</dbReference>
<accession>A0A8J3YER1</accession>
<dbReference type="GO" id="GO:0016052">
    <property type="term" value="P:carbohydrate catabolic process"/>
    <property type="evidence" value="ECO:0007669"/>
    <property type="project" value="InterPro"/>
</dbReference>
<dbReference type="AlphaFoldDB" id="A0A8J3YER1"/>
<feature type="domain" description="Glycosyl hydrolase family 36 C-terminal" evidence="7">
    <location>
        <begin position="620"/>
        <end position="697"/>
    </location>
</feature>
<proteinExistence type="inferred from homology"/>
<evidence type="ECO:0000256" key="3">
    <source>
        <dbReference type="ARBA" id="ARBA00022801"/>
    </source>
</evidence>
<evidence type="ECO:0000313" key="10">
    <source>
        <dbReference type="Proteomes" id="UP000652013"/>
    </source>
</evidence>
<feature type="active site" description="Nucleophile" evidence="6">
    <location>
        <position position="451"/>
    </location>
</feature>
<dbReference type="Pfam" id="PF16875">
    <property type="entry name" value="Glyco_hydro_36N"/>
    <property type="match status" value="1"/>
</dbReference>
<dbReference type="PANTHER" id="PTHR43053:SF3">
    <property type="entry name" value="ALPHA-GALACTOSIDASE C-RELATED"/>
    <property type="match status" value="1"/>
</dbReference>
<dbReference type="Proteomes" id="UP000652013">
    <property type="component" value="Unassembled WGS sequence"/>
</dbReference>
<dbReference type="EMBL" id="BOOY01000046">
    <property type="protein sequence ID" value="GIJ06739.1"/>
    <property type="molecule type" value="Genomic_DNA"/>
</dbReference>
<name>A0A8J3YER1_9ACTN</name>
<reference evidence="9" key="1">
    <citation type="submission" date="2021-01" db="EMBL/GenBank/DDBJ databases">
        <title>Whole genome shotgun sequence of Spirilliplanes yamanashiensis NBRC 15828.</title>
        <authorList>
            <person name="Komaki H."/>
            <person name="Tamura T."/>
        </authorList>
    </citation>
    <scope>NUCLEOTIDE SEQUENCE</scope>
    <source>
        <strain evidence="9">NBRC 15828</strain>
    </source>
</reference>
<dbReference type="InterPro" id="IPR013785">
    <property type="entry name" value="Aldolase_TIM"/>
</dbReference>
<feature type="active site" description="Proton donor" evidence="6">
    <location>
        <position position="519"/>
    </location>
</feature>
<dbReference type="InterPro" id="IPR031705">
    <property type="entry name" value="Glyco_hydro_36_C"/>
</dbReference>
<sequence length="706" mass="78246">MSGRRPGTVGHDAGTGTWVLHGRATAYGLRFAADGVWHVWWGPALTLAQVAALPLPRRDHDDVLGEELPGEGGERFGPPSLQVAFADGTRAVEWALAGHRIDGGHLCVSLADRHYPLDIELHYRVHADSDVVERWTVLRHTGGGEPISVYGVDAASWTVPAHPRHRLSYVGGEVKAEFQLQRMTLATGEVTLTSRRGITRHETNPWLMVDRGDATEEHGDVWSVVLAWSGSWRITARRTLAGQVAVTGGLGHDGPAWHLRPGETFRTPVFAGLCTTGGFGATSRQWHAYANRHVLPAPHEPRPVLYNSWEASGFAVDEAGQRQMAGLAARLGVELYVLDDGWFGARTGDRAGLGDWWPAPDRFPRGLRPLIAEVHRLGMLFGLWVEPEMVNPDSDLYRRHPDWVLHMPHRRRTEIRHQLVLNFARPDVARWAHAWLDRLLTENAIDYLKWDSNRPFTEPGWPGADDAQRLFADHTRAVYAIIDRLRADHPRLRVETCASGGGRVDLGMLRRADQAWPSDNTDPVDRIAIQDGYGQVYPCRTMGAWAGDSPSRVTGRVASLRFRFHVAMAGALGVSGDLRAWPEEQRRESAELIAAYRRIRHIVQDGDLYRLTEAAVDRTTVVQYVTAGADETVVLAWRAVNRPGEVDVPIVRLRGLDPGARYRDVDSGADHDGAVLLHAGLDLWLPAGDQASVVLHLRRQPGPPAP</sequence>
<gene>
    <name evidence="9" type="primary">galA_2</name>
    <name evidence="9" type="ORF">Sya03_60910</name>
</gene>
<evidence type="ECO:0000313" key="9">
    <source>
        <dbReference type="EMBL" id="GIJ06739.1"/>
    </source>
</evidence>
<dbReference type="InterPro" id="IPR050985">
    <property type="entry name" value="Alpha-glycosidase_related"/>
</dbReference>
<keyword evidence="4 5" id="KW-0326">Glycosidase</keyword>